<organism evidence="1 2">
    <name type="scientific">Desulfofundulus kuznetsovii (strain DSM 6115 / VKM B-1805 / 17)</name>
    <name type="common">Desulfotomaculum kuznetsovii</name>
    <dbReference type="NCBI Taxonomy" id="760568"/>
    <lineage>
        <taxon>Bacteria</taxon>
        <taxon>Bacillati</taxon>
        <taxon>Bacillota</taxon>
        <taxon>Clostridia</taxon>
        <taxon>Eubacteriales</taxon>
        <taxon>Peptococcaceae</taxon>
        <taxon>Desulfofundulus</taxon>
    </lineage>
</organism>
<gene>
    <name evidence="1" type="ordered locus">Desku_2407</name>
</gene>
<reference evidence="2" key="1">
    <citation type="submission" date="2011-05" db="EMBL/GenBank/DDBJ databases">
        <title>Complete sequence of Desulfotomaculum kuznetsovii DSM 6115.</title>
        <authorList>
            <person name="Lucas S."/>
            <person name="Han J."/>
            <person name="Lapidus A."/>
            <person name="Cheng J.-F."/>
            <person name="Goodwin L."/>
            <person name="Pitluck S."/>
            <person name="Peters L."/>
            <person name="Mikhailova N."/>
            <person name="Lu M."/>
            <person name="Saunders E."/>
            <person name="Han C."/>
            <person name="Tapia R."/>
            <person name="Land M."/>
            <person name="Hauser L."/>
            <person name="Kyrpides N."/>
            <person name="Ivanova N."/>
            <person name="Pagani I."/>
            <person name="Nazina T."/>
            <person name="Ivanova A."/>
            <person name="Parshina S."/>
            <person name="Kuever J."/>
            <person name="Muyzer G."/>
            <person name="Plugge C."/>
            <person name="Stams A."/>
            <person name="Woyke T."/>
        </authorList>
    </citation>
    <scope>NUCLEOTIDE SEQUENCE [LARGE SCALE GENOMIC DNA]</scope>
    <source>
        <strain evidence="2">DSM 6115 / VKM B-1805 / 17</strain>
    </source>
</reference>
<accession>A0AAU8PUV2</accession>
<dbReference type="EMBL" id="CP002770">
    <property type="protein sequence ID" value="AEG15941.1"/>
    <property type="molecule type" value="Genomic_DNA"/>
</dbReference>
<protein>
    <submittedName>
        <fullName evidence="1">Uncharacterized protein</fullName>
    </submittedName>
</protein>
<name>A0AAU8PUV2_DESK7</name>
<dbReference type="RefSeq" id="WP_013823452.1">
    <property type="nucleotide sequence ID" value="NC_015573.1"/>
</dbReference>
<dbReference type="AlphaFoldDB" id="A0AAU8PUV2"/>
<keyword evidence="2" id="KW-1185">Reference proteome</keyword>
<evidence type="ECO:0000313" key="2">
    <source>
        <dbReference type="Proteomes" id="UP000009229"/>
    </source>
</evidence>
<dbReference type="Proteomes" id="UP000009229">
    <property type="component" value="Chromosome"/>
</dbReference>
<dbReference type="KEGG" id="dku:Desku_2407"/>
<evidence type="ECO:0000313" key="1">
    <source>
        <dbReference type="EMBL" id="AEG15941.1"/>
    </source>
</evidence>
<proteinExistence type="predicted"/>
<sequence length="56" mass="6644">MESVKIVYGIKNEFLKKRRRKLLSPIEKLKAKKEMAAVMKLAGLWEDKDTSFFDKR</sequence>